<protein>
    <submittedName>
        <fullName evidence="2">DUF4143 domain-containing protein</fullName>
    </submittedName>
</protein>
<reference evidence="2" key="1">
    <citation type="journal article" date="2020" name="mSystems">
        <title>Genome- and Community-Level Interaction Insights into Carbon Utilization and Element Cycling Functions of Hydrothermarchaeota in Hydrothermal Sediment.</title>
        <authorList>
            <person name="Zhou Z."/>
            <person name="Liu Y."/>
            <person name="Xu W."/>
            <person name="Pan J."/>
            <person name="Luo Z.H."/>
            <person name="Li M."/>
        </authorList>
    </citation>
    <scope>NUCLEOTIDE SEQUENCE [LARGE SCALE GENOMIC DNA]</scope>
    <source>
        <strain evidence="2">HyVt-76</strain>
    </source>
</reference>
<dbReference type="PANTHER" id="PTHR43566:SF1">
    <property type="entry name" value="AAA+ ATPASE DOMAIN-CONTAINING PROTEIN"/>
    <property type="match status" value="1"/>
</dbReference>
<evidence type="ECO:0000259" key="1">
    <source>
        <dbReference type="Pfam" id="PF13635"/>
    </source>
</evidence>
<proteinExistence type="predicted"/>
<name>A0A7V5H3W7_CALAY</name>
<gene>
    <name evidence="2" type="ORF">ENL21_06275</name>
</gene>
<feature type="domain" description="DUF4143" evidence="1">
    <location>
        <begin position="32"/>
        <end position="179"/>
    </location>
</feature>
<dbReference type="EMBL" id="DRTD01000460">
    <property type="protein sequence ID" value="HHE55371.1"/>
    <property type="molecule type" value="Genomic_DNA"/>
</dbReference>
<evidence type="ECO:0000313" key="2">
    <source>
        <dbReference type="EMBL" id="HHE55371.1"/>
    </source>
</evidence>
<dbReference type="PANTHER" id="PTHR43566">
    <property type="entry name" value="CONSERVED PROTEIN"/>
    <property type="match status" value="1"/>
</dbReference>
<comment type="caution">
    <text evidence="2">The sequence shown here is derived from an EMBL/GenBank/DDBJ whole genome shotgun (WGS) entry which is preliminary data.</text>
</comment>
<dbReference type="AlphaFoldDB" id="A0A7V5H3W7"/>
<organism evidence="2">
    <name type="scientific">Caldithrix abyssi</name>
    <dbReference type="NCBI Taxonomy" id="187145"/>
    <lineage>
        <taxon>Bacteria</taxon>
        <taxon>Pseudomonadati</taxon>
        <taxon>Calditrichota</taxon>
        <taxon>Calditrichia</taxon>
        <taxon>Calditrichales</taxon>
        <taxon>Calditrichaceae</taxon>
        <taxon>Caldithrix</taxon>
    </lineage>
</organism>
<dbReference type="InterPro" id="IPR025420">
    <property type="entry name" value="DUF4143"/>
</dbReference>
<dbReference type="Proteomes" id="UP000886111">
    <property type="component" value="Unassembled WGS sequence"/>
</dbReference>
<dbReference type="Pfam" id="PF13635">
    <property type="entry name" value="DUF4143"/>
    <property type="match status" value="1"/>
</dbReference>
<sequence length="221" mass="26391">MNYSGFPEPFLTRDERECRRWSMDYRTRLIYEDLNSLENVRDVALLEQLALRLPDVVVSPLSVNALREDLQVSHQTVTRWLEMFEHIFLSFRLYPFAPPRIRAVKKEPKLYLYDWTRIDDPGARFENLIAFHLVKRVHFQQDYNGLDVELRYFRDVNRNEVDFVVLQDGTVKQLIECKVRSREVSPALRMLKKRFPQAEAIQVSLLGQEEYSVPRISELLW</sequence>
<accession>A0A7V5H3W7</accession>